<dbReference type="EMBL" id="JARJCW010000042">
    <property type="protein sequence ID" value="KAJ7205819.1"/>
    <property type="molecule type" value="Genomic_DNA"/>
</dbReference>
<evidence type="ECO:0000313" key="2">
    <source>
        <dbReference type="Proteomes" id="UP001219525"/>
    </source>
</evidence>
<proteinExistence type="predicted"/>
<comment type="caution">
    <text evidence="1">The sequence shown here is derived from an EMBL/GenBank/DDBJ whole genome shotgun (WGS) entry which is preliminary data.</text>
</comment>
<gene>
    <name evidence="1" type="ORF">GGX14DRAFT_397515</name>
</gene>
<organism evidence="1 2">
    <name type="scientific">Mycena pura</name>
    <dbReference type="NCBI Taxonomy" id="153505"/>
    <lineage>
        <taxon>Eukaryota</taxon>
        <taxon>Fungi</taxon>
        <taxon>Dikarya</taxon>
        <taxon>Basidiomycota</taxon>
        <taxon>Agaricomycotina</taxon>
        <taxon>Agaricomycetes</taxon>
        <taxon>Agaricomycetidae</taxon>
        <taxon>Agaricales</taxon>
        <taxon>Marasmiineae</taxon>
        <taxon>Mycenaceae</taxon>
        <taxon>Mycena</taxon>
    </lineage>
</organism>
<accession>A0AAD6VCC1</accession>
<sequence>MFLVIGGHCRVLGDCQVLRDSDLRTPSHGYPLKKARTHEEMKLQRQVTYHKKVGQKLRTELRDAKKKTDDALMDTQKVRKELGQVQGEIAERDVVIESLTAARKEDKRCIHALKQKIWRIPDRLATVMCRAARVFSSSKSIEPAAAFYLKSKDSKSAPVPDAVRDAITDLVACDGVPATKVVQVFKRMSAVFGVQLQIVEAVNYDTIWSIFAQLQERLEQDVQQKEWEQVQVATEFLNLEANFEQDLHLVHRMQR</sequence>
<dbReference type="AlphaFoldDB" id="A0AAD6VCC1"/>
<name>A0AAD6VCC1_9AGAR</name>
<protein>
    <submittedName>
        <fullName evidence="1">Uncharacterized protein</fullName>
    </submittedName>
</protein>
<keyword evidence="2" id="KW-1185">Reference proteome</keyword>
<evidence type="ECO:0000313" key="1">
    <source>
        <dbReference type="EMBL" id="KAJ7205819.1"/>
    </source>
</evidence>
<reference evidence="1" key="1">
    <citation type="submission" date="2023-03" db="EMBL/GenBank/DDBJ databases">
        <title>Massive genome expansion in bonnet fungi (Mycena s.s.) driven by repeated elements and novel gene families across ecological guilds.</title>
        <authorList>
            <consortium name="Lawrence Berkeley National Laboratory"/>
            <person name="Harder C.B."/>
            <person name="Miyauchi S."/>
            <person name="Viragh M."/>
            <person name="Kuo A."/>
            <person name="Thoen E."/>
            <person name="Andreopoulos B."/>
            <person name="Lu D."/>
            <person name="Skrede I."/>
            <person name="Drula E."/>
            <person name="Henrissat B."/>
            <person name="Morin E."/>
            <person name="Kohler A."/>
            <person name="Barry K."/>
            <person name="LaButti K."/>
            <person name="Morin E."/>
            <person name="Salamov A."/>
            <person name="Lipzen A."/>
            <person name="Mereny Z."/>
            <person name="Hegedus B."/>
            <person name="Baldrian P."/>
            <person name="Stursova M."/>
            <person name="Weitz H."/>
            <person name="Taylor A."/>
            <person name="Grigoriev I.V."/>
            <person name="Nagy L.G."/>
            <person name="Martin F."/>
            <person name="Kauserud H."/>
        </authorList>
    </citation>
    <scope>NUCLEOTIDE SEQUENCE</scope>
    <source>
        <strain evidence="1">9144</strain>
    </source>
</reference>
<dbReference type="Proteomes" id="UP001219525">
    <property type="component" value="Unassembled WGS sequence"/>
</dbReference>